<protein>
    <submittedName>
        <fullName evidence="1">Uncharacterized protein</fullName>
    </submittedName>
</protein>
<dbReference type="EMBL" id="GBXM01031701">
    <property type="protein sequence ID" value="JAH76876.1"/>
    <property type="molecule type" value="Transcribed_RNA"/>
</dbReference>
<sequence length="25" mass="2644">MEINRDSIATPMLLGAGEGKLLQVS</sequence>
<dbReference type="AlphaFoldDB" id="A0A0E9VFV2"/>
<evidence type="ECO:0000313" key="1">
    <source>
        <dbReference type="EMBL" id="JAH76876.1"/>
    </source>
</evidence>
<proteinExistence type="predicted"/>
<accession>A0A0E9VFV2</accession>
<organism evidence="1">
    <name type="scientific">Anguilla anguilla</name>
    <name type="common">European freshwater eel</name>
    <name type="synonym">Muraena anguilla</name>
    <dbReference type="NCBI Taxonomy" id="7936"/>
    <lineage>
        <taxon>Eukaryota</taxon>
        <taxon>Metazoa</taxon>
        <taxon>Chordata</taxon>
        <taxon>Craniata</taxon>
        <taxon>Vertebrata</taxon>
        <taxon>Euteleostomi</taxon>
        <taxon>Actinopterygii</taxon>
        <taxon>Neopterygii</taxon>
        <taxon>Teleostei</taxon>
        <taxon>Anguilliformes</taxon>
        <taxon>Anguillidae</taxon>
        <taxon>Anguilla</taxon>
    </lineage>
</organism>
<name>A0A0E9VFV2_ANGAN</name>
<reference evidence="1" key="1">
    <citation type="submission" date="2014-11" db="EMBL/GenBank/DDBJ databases">
        <authorList>
            <person name="Amaro Gonzalez C."/>
        </authorList>
    </citation>
    <scope>NUCLEOTIDE SEQUENCE</scope>
</reference>
<reference evidence="1" key="2">
    <citation type="journal article" date="2015" name="Fish Shellfish Immunol.">
        <title>Early steps in the European eel (Anguilla anguilla)-Vibrio vulnificus interaction in the gills: Role of the RtxA13 toxin.</title>
        <authorList>
            <person name="Callol A."/>
            <person name="Pajuelo D."/>
            <person name="Ebbesson L."/>
            <person name="Teles M."/>
            <person name="MacKenzie S."/>
            <person name="Amaro C."/>
        </authorList>
    </citation>
    <scope>NUCLEOTIDE SEQUENCE</scope>
</reference>